<feature type="signal peptide" evidence="1">
    <location>
        <begin position="1"/>
        <end position="26"/>
    </location>
</feature>
<name>A0A1Y0VPV7_PEDPE</name>
<evidence type="ECO:0000256" key="1">
    <source>
        <dbReference type="SAM" id="SignalP"/>
    </source>
</evidence>
<evidence type="ECO:0008006" key="4">
    <source>
        <dbReference type="Google" id="ProtNLM"/>
    </source>
</evidence>
<dbReference type="EMBL" id="CP021474">
    <property type="protein sequence ID" value="ARW20172.1"/>
    <property type="molecule type" value="Genomic_DNA"/>
</dbReference>
<dbReference type="Proteomes" id="UP000196118">
    <property type="component" value="Chromosome"/>
</dbReference>
<keyword evidence="1" id="KW-0732">Signal</keyword>
<evidence type="ECO:0000313" key="2">
    <source>
        <dbReference type="EMBL" id="ARW20172.1"/>
    </source>
</evidence>
<proteinExistence type="predicted"/>
<accession>A0A1Y0VPV7</accession>
<dbReference type="AlphaFoldDB" id="A0A1Y0VPV7"/>
<organism evidence="2 3">
    <name type="scientific">Pediococcus pentosaceus</name>
    <dbReference type="NCBI Taxonomy" id="1255"/>
    <lineage>
        <taxon>Bacteria</taxon>
        <taxon>Bacillati</taxon>
        <taxon>Bacillota</taxon>
        <taxon>Bacilli</taxon>
        <taxon>Lactobacillales</taxon>
        <taxon>Lactobacillaceae</taxon>
        <taxon>Pediococcus</taxon>
    </lineage>
</organism>
<sequence>MKKIILSAMLCGSMLLGVANSGVAHAADKLTGNTTATATVTKGDVTLDIDSAINFDPQPLSGDVNFGSQDINYKVTDYSGDTKGYQLYAKLGDTDATRTVKIGDTTLSDAAAVVASKDSNIVGENDDKLSVSLEYNGIKEVKDYSTAIQWNLTKTQTEQITE</sequence>
<feature type="chain" id="PRO_5012937277" description="WxL domain-containing protein" evidence="1">
    <location>
        <begin position="27"/>
        <end position="162"/>
    </location>
</feature>
<protein>
    <recommendedName>
        <fullName evidence="4">WxL domain-containing protein</fullName>
    </recommendedName>
</protein>
<evidence type="ECO:0000313" key="3">
    <source>
        <dbReference type="Proteomes" id="UP000196118"/>
    </source>
</evidence>
<gene>
    <name evidence="2" type="ORF">S100892_01628</name>
</gene>
<reference evidence="2 3" key="1">
    <citation type="submission" date="2017-05" db="EMBL/GenBank/DDBJ databases">
        <title>Genome sequence of Pediococcus pentosaceus strain SRCM100892.</title>
        <authorList>
            <person name="Cho S.H."/>
        </authorList>
    </citation>
    <scope>NUCLEOTIDE SEQUENCE [LARGE SCALE GENOMIC DNA]</scope>
    <source>
        <strain evidence="2 3">SRCM100892</strain>
    </source>
</reference>